<dbReference type="EMBL" id="CP022433">
    <property type="protein sequence ID" value="ASN28362.1"/>
    <property type="molecule type" value="Genomic_DNA"/>
</dbReference>
<dbReference type="KEGG" id="splu:LK06_011000"/>
<dbReference type="STRING" id="1355015.LK06_011000"/>
<proteinExistence type="predicted"/>
<feature type="signal peptide" evidence="3">
    <location>
        <begin position="1"/>
        <end position="25"/>
    </location>
</feature>
<dbReference type="RefSeq" id="WP_039649425.1">
    <property type="nucleotide sequence ID" value="NZ_CP021080.1"/>
</dbReference>
<gene>
    <name evidence="4" type="ORF">LK07_12120</name>
</gene>
<evidence type="ECO:0000256" key="2">
    <source>
        <dbReference type="SAM" id="Phobius"/>
    </source>
</evidence>
<reference evidence="4 5" key="1">
    <citation type="submission" date="2017-07" db="EMBL/GenBank/DDBJ databases">
        <title>Genome sequence of Streptomyces pluripotens MUSC 137T.</title>
        <authorList>
            <person name="Ser H.-L."/>
            <person name="Lee L.-H."/>
        </authorList>
    </citation>
    <scope>NUCLEOTIDE SEQUENCE [LARGE SCALE GENOMIC DNA]</scope>
    <source>
        <strain evidence="4 5">MUSC 137</strain>
    </source>
</reference>
<protein>
    <recommendedName>
        <fullName evidence="6">Gram-positive cocci surface proteins LPxTG domain-containing protein</fullName>
    </recommendedName>
</protein>
<evidence type="ECO:0000313" key="5">
    <source>
        <dbReference type="Proteomes" id="UP000031501"/>
    </source>
</evidence>
<evidence type="ECO:0000256" key="1">
    <source>
        <dbReference type="SAM" id="MobiDB-lite"/>
    </source>
</evidence>
<keyword evidence="2" id="KW-0472">Membrane</keyword>
<name>A0A221P892_9ACTN</name>
<feature type="chain" id="PRO_5038960366" description="Gram-positive cocci surface proteins LPxTG domain-containing protein" evidence="3">
    <location>
        <begin position="26"/>
        <end position="280"/>
    </location>
</feature>
<accession>A0A221P892</accession>
<evidence type="ECO:0008006" key="6">
    <source>
        <dbReference type="Google" id="ProtNLM"/>
    </source>
</evidence>
<organism evidence="4 5">
    <name type="scientific">Streptomyces pluripotens</name>
    <dbReference type="NCBI Taxonomy" id="1355015"/>
    <lineage>
        <taxon>Bacteria</taxon>
        <taxon>Bacillati</taxon>
        <taxon>Actinomycetota</taxon>
        <taxon>Actinomycetes</taxon>
        <taxon>Kitasatosporales</taxon>
        <taxon>Streptomycetaceae</taxon>
        <taxon>Streptomyces</taxon>
    </lineage>
</organism>
<keyword evidence="2" id="KW-1133">Transmembrane helix</keyword>
<feature type="region of interest" description="Disordered" evidence="1">
    <location>
        <begin position="185"/>
        <end position="227"/>
    </location>
</feature>
<keyword evidence="2" id="KW-0812">Transmembrane</keyword>
<dbReference type="OrthoDB" id="4336829at2"/>
<keyword evidence="5" id="KW-1185">Reference proteome</keyword>
<feature type="transmembrane region" description="Helical" evidence="2">
    <location>
        <begin position="258"/>
        <end position="276"/>
    </location>
</feature>
<keyword evidence="3" id="KW-0732">Signal</keyword>
<evidence type="ECO:0000313" key="4">
    <source>
        <dbReference type="EMBL" id="ASN28362.1"/>
    </source>
</evidence>
<dbReference type="AlphaFoldDB" id="A0A221P892"/>
<sequence>MPSSSPLPRSLCLAAAVTAVAVPMAAPEAALAEAPASCAATDARAFPLAARIRGGPGDYEAGGGFGTWYIDLTNTTHRTCTDIHPVVVLVDDKRALKPDQTKLEFYDGDRVRPVAFDATDEQELVGVLDGAGFKGFTVPAGRTVSVKIRLALTSDAVSDEVTARAAVVQRRGADGDWVGESNAYQFGIGQDGDATPDEAGTGDVQEARTTPPGTPQATPGAGTPTAGSSLPFAREAQEAGERVRELARTGLGLARGPVAAVAVALLGVGSGVFLLVRSRR</sequence>
<evidence type="ECO:0000256" key="3">
    <source>
        <dbReference type="SAM" id="SignalP"/>
    </source>
</evidence>
<dbReference type="Proteomes" id="UP000031501">
    <property type="component" value="Chromosome"/>
</dbReference>
<feature type="compositionally biased region" description="Low complexity" evidence="1">
    <location>
        <begin position="207"/>
        <end position="227"/>
    </location>
</feature>